<keyword evidence="5 11" id="KW-0732">Signal</keyword>
<evidence type="ECO:0000313" key="14">
    <source>
        <dbReference type="Proteomes" id="UP000284605"/>
    </source>
</evidence>
<evidence type="ECO:0000256" key="5">
    <source>
        <dbReference type="ARBA" id="ARBA00022729"/>
    </source>
</evidence>
<comment type="caution">
    <text evidence="13">The sequence shown here is derived from an EMBL/GenBank/DDBJ whole genome shotgun (WGS) entry which is preliminary data.</text>
</comment>
<evidence type="ECO:0000256" key="4">
    <source>
        <dbReference type="ARBA" id="ARBA00022692"/>
    </source>
</evidence>
<dbReference type="Gene3D" id="3.30.1330.60">
    <property type="entry name" value="OmpA-like domain"/>
    <property type="match status" value="1"/>
</dbReference>
<dbReference type="PANTHER" id="PTHR30329:SF21">
    <property type="entry name" value="LIPOPROTEIN YIAD-RELATED"/>
    <property type="match status" value="1"/>
</dbReference>
<dbReference type="InterPro" id="IPR036737">
    <property type="entry name" value="OmpA-like_sf"/>
</dbReference>
<dbReference type="GO" id="GO:0046930">
    <property type="term" value="C:pore complex"/>
    <property type="evidence" value="ECO:0007669"/>
    <property type="project" value="UniProtKB-KW"/>
</dbReference>
<dbReference type="InterPro" id="IPR050330">
    <property type="entry name" value="Bact_OuterMem_StrucFunc"/>
</dbReference>
<organism evidence="13 14">
    <name type="scientific">Oleomonas cavernae</name>
    <dbReference type="NCBI Taxonomy" id="2320859"/>
    <lineage>
        <taxon>Bacteria</taxon>
        <taxon>Pseudomonadati</taxon>
        <taxon>Pseudomonadota</taxon>
        <taxon>Alphaproteobacteria</taxon>
        <taxon>Acetobacterales</taxon>
        <taxon>Acetobacteraceae</taxon>
        <taxon>Oleomonas</taxon>
    </lineage>
</organism>
<keyword evidence="8 10" id="KW-0472">Membrane</keyword>
<dbReference type="SUPFAM" id="SSF56925">
    <property type="entry name" value="OMPA-like"/>
    <property type="match status" value="1"/>
</dbReference>
<dbReference type="GO" id="GO:0015288">
    <property type="term" value="F:porin activity"/>
    <property type="evidence" value="ECO:0007669"/>
    <property type="project" value="UniProtKB-KW"/>
</dbReference>
<gene>
    <name evidence="13" type="ORF">D3874_10035</name>
</gene>
<dbReference type="CDD" id="cd07185">
    <property type="entry name" value="OmpA_C-like"/>
    <property type="match status" value="1"/>
</dbReference>
<keyword evidence="9" id="KW-0998">Cell outer membrane</keyword>
<proteinExistence type="predicted"/>
<dbReference type="PRINTS" id="PR01021">
    <property type="entry name" value="OMPADOMAIN"/>
</dbReference>
<evidence type="ECO:0000256" key="10">
    <source>
        <dbReference type="PROSITE-ProRule" id="PRU00473"/>
    </source>
</evidence>
<dbReference type="Proteomes" id="UP000284605">
    <property type="component" value="Unassembled WGS sequence"/>
</dbReference>
<evidence type="ECO:0000256" key="6">
    <source>
        <dbReference type="ARBA" id="ARBA00023065"/>
    </source>
</evidence>
<dbReference type="EMBL" id="QYUK01000011">
    <property type="protein sequence ID" value="RJF87323.1"/>
    <property type="molecule type" value="Genomic_DNA"/>
</dbReference>
<sequence>MKSKRIETEIPMRITLGLVSAAAIMVAGAAAHAERVGPYGSVFGGYVILQDADLEVGTASAEAEFDDGWAGGVAFGYDWGGPRLEAEVSYRRNENDRISAGGASAPLAGHVSALAVMLNAFYDFTNSSRFTPYLGAGIGVGVIDAADGRVDPGPVFLNDTDVVFAYQGIAGVKVAVTEGLSLFVDYRYFATLDPSFNLPGAGPDLDAEYATHNLMVGLTYNLGTGIVTAEPTPPAVAPPPAEVARNYIVFFDWNSTAITPEAQAIIQDAANAASSLGVSRIELTGHADRSGSAAYNQGLSVRRANAVKKVLIGLGVPAAGITTIGKGESAPLVPTPDGVREPQNRRVEIVM</sequence>
<dbReference type="InterPro" id="IPR011250">
    <property type="entry name" value="OMP/PagP_B-barrel"/>
</dbReference>
<dbReference type="GO" id="GO:0006811">
    <property type="term" value="P:monoatomic ion transport"/>
    <property type="evidence" value="ECO:0007669"/>
    <property type="project" value="UniProtKB-KW"/>
</dbReference>
<reference evidence="13 14" key="1">
    <citation type="submission" date="2018-09" db="EMBL/GenBank/DDBJ databases">
        <authorList>
            <person name="Zhu H."/>
        </authorList>
    </citation>
    <scope>NUCLEOTIDE SEQUENCE [LARGE SCALE GENOMIC DNA]</scope>
    <source>
        <strain evidence="13 14">K1W22B-8</strain>
    </source>
</reference>
<dbReference type="Gene3D" id="2.40.160.20">
    <property type="match status" value="1"/>
</dbReference>
<dbReference type="PROSITE" id="PS51123">
    <property type="entry name" value="OMPA_2"/>
    <property type="match status" value="1"/>
</dbReference>
<feature type="chain" id="PRO_5018966075" evidence="11">
    <location>
        <begin position="34"/>
        <end position="351"/>
    </location>
</feature>
<dbReference type="InterPro" id="IPR006664">
    <property type="entry name" value="OMP_bac"/>
</dbReference>
<feature type="domain" description="OmpA-like" evidence="12">
    <location>
        <begin position="240"/>
        <end position="351"/>
    </location>
</feature>
<protein>
    <submittedName>
        <fullName evidence="13">OmpA family protein</fullName>
    </submittedName>
</protein>
<keyword evidence="7" id="KW-0626">Porin</keyword>
<dbReference type="Pfam" id="PF13505">
    <property type="entry name" value="OMP_b-brl"/>
    <property type="match status" value="1"/>
</dbReference>
<name>A0A418WB97_9PROT</name>
<comment type="subcellular location">
    <subcellularLocation>
        <location evidence="1">Cell outer membrane</location>
        <topology evidence="1">Multi-pass membrane protein</topology>
    </subcellularLocation>
</comment>
<dbReference type="AlphaFoldDB" id="A0A418WB97"/>
<dbReference type="InterPro" id="IPR006665">
    <property type="entry name" value="OmpA-like"/>
</dbReference>
<keyword evidence="6" id="KW-0406">Ion transport</keyword>
<feature type="signal peptide" evidence="11">
    <location>
        <begin position="1"/>
        <end position="33"/>
    </location>
</feature>
<evidence type="ECO:0000256" key="1">
    <source>
        <dbReference type="ARBA" id="ARBA00004571"/>
    </source>
</evidence>
<keyword evidence="2" id="KW-0813">Transport</keyword>
<dbReference type="SUPFAM" id="SSF103088">
    <property type="entry name" value="OmpA-like"/>
    <property type="match status" value="1"/>
</dbReference>
<keyword evidence="14" id="KW-1185">Reference proteome</keyword>
<evidence type="ECO:0000313" key="13">
    <source>
        <dbReference type="EMBL" id="RJF87323.1"/>
    </source>
</evidence>
<dbReference type="Pfam" id="PF00691">
    <property type="entry name" value="OmpA"/>
    <property type="match status" value="1"/>
</dbReference>
<dbReference type="PANTHER" id="PTHR30329">
    <property type="entry name" value="STATOR ELEMENT OF FLAGELLAR MOTOR COMPLEX"/>
    <property type="match status" value="1"/>
</dbReference>
<accession>A0A418WB97</accession>
<evidence type="ECO:0000256" key="11">
    <source>
        <dbReference type="SAM" id="SignalP"/>
    </source>
</evidence>
<evidence type="ECO:0000256" key="2">
    <source>
        <dbReference type="ARBA" id="ARBA00022448"/>
    </source>
</evidence>
<evidence type="ECO:0000259" key="12">
    <source>
        <dbReference type="PROSITE" id="PS51123"/>
    </source>
</evidence>
<evidence type="ECO:0000256" key="7">
    <source>
        <dbReference type="ARBA" id="ARBA00023114"/>
    </source>
</evidence>
<evidence type="ECO:0000256" key="8">
    <source>
        <dbReference type="ARBA" id="ARBA00023136"/>
    </source>
</evidence>
<dbReference type="InterPro" id="IPR027385">
    <property type="entry name" value="Beta-barrel_OMP"/>
</dbReference>
<keyword evidence="4" id="KW-0812">Transmembrane</keyword>
<dbReference type="GO" id="GO:0009279">
    <property type="term" value="C:cell outer membrane"/>
    <property type="evidence" value="ECO:0007669"/>
    <property type="project" value="UniProtKB-SubCell"/>
</dbReference>
<keyword evidence="3" id="KW-1134">Transmembrane beta strand</keyword>
<evidence type="ECO:0000256" key="3">
    <source>
        <dbReference type="ARBA" id="ARBA00022452"/>
    </source>
</evidence>
<evidence type="ECO:0000256" key="9">
    <source>
        <dbReference type="ARBA" id="ARBA00023237"/>
    </source>
</evidence>